<name>A0A370A735_9LACO</name>
<reference evidence="2 4" key="2">
    <citation type="submission" date="2019-01" db="EMBL/GenBank/DDBJ databases">
        <title>Draft genome sequence of Lactobacillus paraplantarum OSY-TC318, a Producer of the novel lantibiotic Paraplantaracin TC318.</title>
        <authorList>
            <person name="Hussein W.E."/>
            <person name="Huang E."/>
            <person name="Yousef A.E."/>
        </authorList>
    </citation>
    <scope>NUCLEOTIDE SEQUENCE [LARGE SCALE GENOMIC DNA]</scope>
    <source>
        <strain evidence="2 4">OSY-TC318</strain>
    </source>
</reference>
<evidence type="ECO:0000313" key="3">
    <source>
        <dbReference type="Proteomes" id="UP000277896"/>
    </source>
</evidence>
<dbReference type="EMBL" id="SEHH01000066">
    <property type="protein sequence ID" value="TBX41379.1"/>
    <property type="molecule type" value="Genomic_DNA"/>
</dbReference>
<dbReference type="Proteomes" id="UP000292648">
    <property type="component" value="Unassembled WGS sequence"/>
</dbReference>
<dbReference type="AlphaFoldDB" id="A0A370A735"/>
<dbReference type="EMBL" id="CP032744">
    <property type="protein sequence ID" value="AYJ39099.1"/>
    <property type="molecule type" value="Genomic_DNA"/>
</dbReference>
<protein>
    <submittedName>
        <fullName evidence="2">Uncharacterized protein</fullName>
    </submittedName>
</protein>
<evidence type="ECO:0000313" key="2">
    <source>
        <dbReference type="EMBL" id="TBX41379.1"/>
    </source>
</evidence>
<sequence length="59" mass="6999">MQLKIVIEIAFMKIIPYLFSKCKIYHTKIVILGSLFSAFYHQQRYTSIIINNLSYLRSV</sequence>
<reference evidence="1 3" key="1">
    <citation type="submission" date="2018-10" db="EMBL/GenBank/DDBJ databases">
        <title>Genome seuquencing of Lactobacillus species.</title>
        <authorList>
            <person name="Baek C."/>
            <person name="Yi H."/>
        </authorList>
    </citation>
    <scope>NUCLEOTIDE SEQUENCE [LARGE SCALE GENOMIC DNA]</scope>
    <source>
        <strain evidence="1 3">DSM 10667</strain>
    </source>
</reference>
<evidence type="ECO:0000313" key="4">
    <source>
        <dbReference type="Proteomes" id="UP000292648"/>
    </source>
</evidence>
<organism evidence="2 4">
    <name type="scientific">Lactiplantibacillus paraplantarum</name>
    <dbReference type="NCBI Taxonomy" id="60520"/>
    <lineage>
        <taxon>Bacteria</taxon>
        <taxon>Bacillati</taxon>
        <taxon>Bacillota</taxon>
        <taxon>Bacilli</taxon>
        <taxon>Lactobacillales</taxon>
        <taxon>Lactobacillaceae</taxon>
        <taxon>Lactiplantibacillus</taxon>
    </lineage>
</organism>
<evidence type="ECO:0000313" key="1">
    <source>
        <dbReference type="EMBL" id="AYJ39099.1"/>
    </source>
</evidence>
<dbReference type="Proteomes" id="UP000277896">
    <property type="component" value="Chromosome"/>
</dbReference>
<accession>A0A370A735</accession>
<proteinExistence type="predicted"/>
<gene>
    <name evidence="2" type="ORF">EUZ87_09570</name>
    <name evidence="1" type="ORF">LP667_09955</name>
</gene>